<gene>
    <name evidence="1" type="ORF">GCM10009676_37920</name>
</gene>
<proteinExistence type="predicted"/>
<organism evidence="1 2">
    <name type="scientific">Prauserella halophila</name>
    <dbReference type="NCBI Taxonomy" id="185641"/>
    <lineage>
        <taxon>Bacteria</taxon>
        <taxon>Bacillati</taxon>
        <taxon>Actinomycetota</taxon>
        <taxon>Actinomycetes</taxon>
        <taxon>Pseudonocardiales</taxon>
        <taxon>Pseudonocardiaceae</taxon>
        <taxon>Prauserella</taxon>
    </lineage>
</organism>
<evidence type="ECO:0000313" key="1">
    <source>
        <dbReference type="EMBL" id="GAA1248068.1"/>
    </source>
</evidence>
<keyword evidence="2" id="KW-1185">Reference proteome</keyword>
<comment type="caution">
    <text evidence="1">The sequence shown here is derived from an EMBL/GenBank/DDBJ whole genome shotgun (WGS) entry which is preliminary data.</text>
</comment>
<dbReference type="InterPro" id="IPR054058">
    <property type="entry name" value="HTH_67"/>
</dbReference>
<accession>A0ABP4H2D5</accession>
<protein>
    <recommendedName>
        <fullName evidence="3">SalK</fullName>
    </recommendedName>
</protein>
<dbReference type="Pfam" id="PF21863">
    <property type="entry name" value="HTH_67"/>
    <property type="match status" value="1"/>
</dbReference>
<sequence length="292" mass="31662">MVNPARTLTGALEPVVAQVYFAQECHDAYEKLGFNGSPGSRDGVPNPDGTAYFTSRGSVLGQVSGDVVAATFAVFNPEVVVPAVAYGWSLTDAATICRTRTDGAIRRLTAVLGDHPDRLDEARPLLERAVEPLRPEGKPLFAGLRSLGLPGDPVGDVWRLGDMLREYRGDAHIAAWTSAGFDATEIGLLTELYWGMPMRTYIRSRAWSPEHLDAAEERLIGRGLVADGALTDQGRAEREAIETATDRQCLPIVDALGDDLETLVEILRPWSRRVCDAGSYPASGPMARTDRQ</sequence>
<dbReference type="Proteomes" id="UP001500653">
    <property type="component" value="Unassembled WGS sequence"/>
</dbReference>
<dbReference type="EMBL" id="BAAALN010000016">
    <property type="protein sequence ID" value="GAA1248068.1"/>
    <property type="molecule type" value="Genomic_DNA"/>
</dbReference>
<evidence type="ECO:0008006" key="3">
    <source>
        <dbReference type="Google" id="ProtNLM"/>
    </source>
</evidence>
<name>A0ABP4H2D5_9PSEU</name>
<evidence type="ECO:0000313" key="2">
    <source>
        <dbReference type="Proteomes" id="UP001500653"/>
    </source>
</evidence>
<reference evidence="2" key="1">
    <citation type="journal article" date="2019" name="Int. J. Syst. Evol. Microbiol.">
        <title>The Global Catalogue of Microorganisms (GCM) 10K type strain sequencing project: providing services to taxonomists for standard genome sequencing and annotation.</title>
        <authorList>
            <consortium name="The Broad Institute Genomics Platform"/>
            <consortium name="The Broad Institute Genome Sequencing Center for Infectious Disease"/>
            <person name="Wu L."/>
            <person name="Ma J."/>
        </authorList>
    </citation>
    <scope>NUCLEOTIDE SEQUENCE [LARGE SCALE GENOMIC DNA]</scope>
    <source>
        <strain evidence="2">JCM 13023</strain>
    </source>
</reference>
<dbReference type="RefSeq" id="WP_253865695.1">
    <property type="nucleotide sequence ID" value="NZ_BAAALN010000016.1"/>
</dbReference>
<dbReference type="NCBIfam" id="NF047719">
    <property type="entry name" value="SCO6745_fam_HTH"/>
    <property type="match status" value="1"/>
</dbReference>